<dbReference type="EMBL" id="QWLB01000005">
    <property type="protein sequence ID" value="RIH93467.1"/>
    <property type="molecule type" value="Genomic_DNA"/>
</dbReference>
<dbReference type="SMART" id="SM00304">
    <property type="entry name" value="HAMP"/>
    <property type="match status" value="1"/>
</dbReference>
<sequence>MNVFTRLFVSHMVAIAVAVFALVLLAEFFAPQFYREHINRMVAAIGPAGQELHGDLEQGLRSTLTTAMISALPLALLFSAGTAYLTAKRIGHTVSLMAEGSREITQGNYSKRLSSTSKDELGAMAQYFNQMAQALEGVERSRIELIGTVAHELRTPLAALQGYAEGLMDGVLPGEKAARGINREVRAMSRLVEDLSLVSRVEAGALEVHPQALEVPSVLAELQERFALAFAEKGVGLEVAASAGLPPIWADPERLQQVLSNLLVNALRHTPVGKQVTVGVTAEQKAIRFAVRDQGPGIALEYRQRIFERFYRVDPARSRKDGGTGVGLTVAKGLVEAMRGQMGVESELGQGSTFWFTLPFTQT</sequence>
<evidence type="ECO:0000313" key="11">
    <source>
        <dbReference type="EMBL" id="RIH93467.1"/>
    </source>
</evidence>
<dbReference type="Gene3D" id="1.10.287.130">
    <property type="match status" value="1"/>
</dbReference>
<dbReference type="FunFam" id="3.30.565.10:FF:000006">
    <property type="entry name" value="Sensor histidine kinase WalK"/>
    <property type="match status" value="1"/>
</dbReference>
<name>A0A399F9Y6_9DEIN</name>
<dbReference type="CDD" id="cd00082">
    <property type="entry name" value="HisKA"/>
    <property type="match status" value="1"/>
</dbReference>
<evidence type="ECO:0000256" key="1">
    <source>
        <dbReference type="ARBA" id="ARBA00000085"/>
    </source>
</evidence>
<dbReference type="InterPro" id="IPR005467">
    <property type="entry name" value="His_kinase_dom"/>
</dbReference>
<dbReference type="InterPro" id="IPR050736">
    <property type="entry name" value="Sensor_HK_Regulatory"/>
</dbReference>
<dbReference type="Proteomes" id="UP000266178">
    <property type="component" value="Unassembled WGS sequence"/>
</dbReference>
<evidence type="ECO:0000256" key="6">
    <source>
        <dbReference type="ARBA" id="ARBA00022777"/>
    </source>
</evidence>
<dbReference type="OrthoDB" id="335833at2"/>
<evidence type="ECO:0000256" key="2">
    <source>
        <dbReference type="ARBA" id="ARBA00004370"/>
    </source>
</evidence>
<reference evidence="11 12" key="1">
    <citation type="submission" date="2018-08" db="EMBL/GenBank/DDBJ databases">
        <title>Meiothermus granaticius genome AF-68 sequencing project.</title>
        <authorList>
            <person name="Da Costa M.S."/>
            <person name="Albuquerque L."/>
            <person name="Raposo P."/>
            <person name="Froufe H.J.C."/>
            <person name="Barroso C.S."/>
            <person name="Egas C."/>
        </authorList>
    </citation>
    <scope>NUCLEOTIDE SEQUENCE [LARGE SCALE GENOMIC DNA]</scope>
    <source>
        <strain evidence="11 12">AF-68</strain>
    </source>
</reference>
<keyword evidence="4" id="KW-0597">Phosphoprotein</keyword>
<dbReference type="RefSeq" id="WP_119356049.1">
    <property type="nucleotide sequence ID" value="NZ_BJXM01000003.1"/>
</dbReference>
<proteinExistence type="predicted"/>
<dbReference type="PROSITE" id="PS50109">
    <property type="entry name" value="HIS_KIN"/>
    <property type="match status" value="1"/>
</dbReference>
<gene>
    <name evidence="11" type="primary">phoR_2</name>
    <name evidence="11" type="ORF">Mgrana_00521</name>
</gene>
<organism evidence="11 12">
    <name type="scientific">Meiothermus granaticius NBRC 107808</name>
    <dbReference type="NCBI Taxonomy" id="1227551"/>
    <lineage>
        <taxon>Bacteria</taxon>
        <taxon>Thermotogati</taxon>
        <taxon>Deinococcota</taxon>
        <taxon>Deinococci</taxon>
        <taxon>Thermales</taxon>
        <taxon>Thermaceae</taxon>
        <taxon>Meiothermus</taxon>
    </lineage>
</organism>
<dbReference type="InterPro" id="IPR036097">
    <property type="entry name" value="HisK_dim/P_sf"/>
</dbReference>
<feature type="domain" description="Histidine kinase" evidence="9">
    <location>
        <begin position="148"/>
        <end position="362"/>
    </location>
</feature>
<dbReference type="InterPro" id="IPR004358">
    <property type="entry name" value="Sig_transdc_His_kin-like_C"/>
</dbReference>
<keyword evidence="12" id="KW-1185">Reference proteome</keyword>
<dbReference type="SMART" id="SM00387">
    <property type="entry name" value="HATPase_c"/>
    <property type="match status" value="1"/>
</dbReference>
<dbReference type="SUPFAM" id="SSF47384">
    <property type="entry name" value="Homodimeric domain of signal transducing histidine kinase"/>
    <property type="match status" value="1"/>
</dbReference>
<dbReference type="InterPro" id="IPR003661">
    <property type="entry name" value="HisK_dim/P_dom"/>
</dbReference>
<keyword evidence="8" id="KW-1133">Transmembrane helix</keyword>
<evidence type="ECO:0000256" key="4">
    <source>
        <dbReference type="ARBA" id="ARBA00022553"/>
    </source>
</evidence>
<dbReference type="AlphaFoldDB" id="A0A399F9Y6"/>
<dbReference type="Pfam" id="PF00512">
    <property type="entry name" value="HisKA"/>
    <property type="match status" value="1"/>
</dbReference>
<dbReference type="SMART" id="SM00388">
    <property type="entry name" value="HisKA"/>
    <property type="match status" value="1"/>
</dbReference>
<evidence type="ECO:0000256" key="3">
    <source>
        <dbReference type="ARBA" id="ARBA00012438"/>
    </source>
</evidence>
<comment type="catalytic activity">
    <reaction evidence="1">
        <text>ATP + protein L-histidine = ADP + protein N-phospho-L-histidine.</text>
        <dbReference type="EC" id="2.7.13.3"/>
    </reaction>
</comment>
<dbReference type="SUPFAM" id="SSF55874">
    <property type="entry name" value="ATPase domain of HSP90 chaperone/DNA topoisomerase II/histidine kinase"/>
    <property type="match status" value="1"/>
</dbReference>
<keyword evidence="8" id="KW-0812">Transmembrane</keyword>
<keyword evidence="7" id="KW-0902">Two-component regulatory system</keyword>
<evidence type="ECO:0000259" key="9">
    <source>
        <dbReference type="PROSITE" id="PS50109"/>
    </source>
</evidence>
<dbReference type="CDD" id="cd16922">
    <property type="entry name" value="HATPase_EvgS-ArcB-TorS-like"/>
    <property type="match status" value="1"/>
</dbReference>
<feature type="transmembrane region" description="Helical" evidence="8">
    <location>
        <begin position="7"/>
        <end position="30"/>
    </location>
</feature>
<dbReference type="PRINTS" id="PR00344">
    <property type="entry name" value="BCTRLSENSOR"/>
</dbReference>
<evidence type="ECO:0000256" key="8">
    <source>
        <dbReference type="SAM" id="Phobius"/>
    </source>
</evidence>
<dbReference type="EC" id="2.7.13.3" evidence="3"/>
<protein>
    <recommendedName>
        <fullName evidence="3">histidine kinase</fullName>
        <ecNumber evidence="3">2.7.13.3</ecNumber>
    </recommendedName>
</protein>
<keyword evidence="6" id="KW-0418">Kinase</keyword>
<keyword evidence="5 11" id="KW-0808">Transferase</keyword>
<dbReference type="Pfam" id="PF00672">
    <property type="entry name" value="HAMP"/>
    <property type="match status" value="1"/>
</dbReference>
<dbReference type="GO" id="GO:0000155">
    <property type="term" value="F:phosphorelay sensor kinase activity"/>
    <property type="evidence" value="ECO:0007669"/>
    <property type="project" value="InterPro"/>
</dbReference>
<dbReference type="PROSITE" id="PS50885">
    <property type="entry name" value="HAMP"/>
    <property type="match status" value="1"/>
</dbReference>
<dbReference type="Pfam" id="PF02518">
    <property type="entry name" value="HATPase_c"/>
    <property type="match status" value="1"/>
</dbReference>
<evidence type="ECO:0000259" key="10">
    <source>
        <dbReference type="PROSITE" id="PS50885"/>
    </source>
</evidence>
<dbReference type="PANTHER" id="PTHR43711">
    <property type="entry name" value="TWO-COMPONENT HISTIDINE KINASE"/>
    <property type="match status" value="1"/>
</dbReference>
<evidence type="ECO:0000256" key="7">
    <source>
        <dbReference type="ARBA" id="ARBA00023012"/>
    </source>
</evidence>
<dbReference type="CDD" id="cd06225">
    <property type="entry name" value="HAMP"/>
    <property type="match status" value="1"/>
</dbReference>
<evidence type="ECO:0000256" key="5">
    <source>
        <dbReference type="ARBA" id="ARBA00022679"/>
    </source>
</evidence>
<dbReference type="InterPro" id="IPR003594">
    <property type="entry name" value="HATPase_dom"/>
</dbReference>
<dbReference type="InterPro" id="IPR036890">
    <property type="entry name" value="HATPase_C_sf"/>
</dbReference>
<dbReference type="InterPro" id="IPR003660">
    <property type="entry name" value="HAMP_dom"/>
</dbReference>
<accession>A0A399F9Y6</accession>
<comment type="caution">
    <text evidence="11">The sequence shown here is derived from an EMBL/GenBank/DDBJ whole genome shotgun (WGS) entry which is preliminary data.</text>
</comment>
<dbReference type="PANTHER" id="PTHR43711:SF1">
    <property type="entry name" value="HISTIDINE KINASE 1"/>
    <property type="match status" value="1"/>
</dbReference>
<feature type="domain" description="HAMP" evidence="10">
    <location>
        <begin position="88"/>
        <end position="140"/>
    </location>
</feature>
<keyword evidence="8" id="KW-0472">Membrane</keyword>
<dbReference type="GO" id="GO:0016020">
    <property type="term" value="C:membrane"/>
    <property type="evidence" value="ECO:0007669"/>
    <property type="project" value="UniProtKB-SubCell"/>
</dbReference>
<dbReference type="Gene3D" id="6.10.340.10">
    <property type="match status" value="1"/>
</dbReference>
<dbReference type="Gene3D" id="3.30.565.10">
    <property type="entry name" value="Histidine kinase-like ATPase, C-terminal domain"/>
    <property type="match status" value="1"/>
</dbReference>
<evidence type="ECO:0000313" key="12">
    <source>
        <dbReference type="Proteomes" id="UP000266178"/>
    </source>
</evidence>
<feature type="transmembrane region" description="Helical" evidence="8">
    <location>
        <begin position="67"/>
        <end position="87"/>
    </location>
</feature>
<comment type="subcellular location">
    <subcellularLocation>
        <location evidence="2">Membrane</location>
    </subcellularLocation>
</comment>
<dbReference type="SUPFAM" id="SSF158472">
    <property type="entry name" value="HAMP domain-like"/>
    <property type="match status" value="1"/>
</dbReference>